<evidence type="ECO:0000313" key="9">
    <source>
        <dbReference type="EMBL" id="QLH80566.1"/>
    </source>
</evidence>
<dbReference type="AlphaFoldDB" id="A0A7D5P4B9"/>
<organism evidence="9 10">
    <name type="scientific">Halosimplex pelagicum</name>
    <dbReference type="NCBI Taxonomy" id="869886"/>
    <lineage>
        <taxon>Archaea</taxon>
        <taxon>Methanobacteriati</taxon>
        <taxon>Methanobacteriota</taxon>
        <taxon>Stenosarchaea group</taxon>
        <taxon>Halobacteria</taxon>
        <taxon>Halobacteriales</taxon>
        <taxon>Haloarculaceae</taxon>
        <taxon>Halosimplex</taxon>
    </lineage>
</organism>
<evidence type="ECO:0000256" key="4">
    <source>
        <dbReference type="ARBA" id="ARBA00022777"/>
    </source>
</evidence>
<evidence type="ECO:0000256" key="5">
    <source>
        <dbReference type="ARBA" id="ARBA00022840"/>
    </source>
</evidence>
<gene>
    <name evidence="9" type="ORF">HZS54_02475</name>
</gene>
<keyword evidence="5" id="KW-0067">ATP-binding</keyword>
<evidence type="ECO:0000256" key="2">
    <source>
        <dbReference type="ARBA" id="ARBA00022679"/>
    </source>
</evidence>
<dbReference type="InterPro" id="IPR037051">
    <property type="entry name" value="4-carb_acid_sugar_kinase_N_sf"/>
</dbReference>
<keyword evidence="6" id="KW-0119">Carbohydrate metabolism</keyword>
<feature type="domain" description="Four-carbon acid sugar kinase N-terminal" evidence="7">
    <location>
        <begin position="5"/>
        <end position="219"/>
    </location>
</feature>
<dbReference type="GeneID" id="56081418"/>
<sequence>MPNALVVADDLTGAMDTGHGFAARGRAVRVRRSADAGRADATETDVLVVDTDSRDADPGTAAATVARAVETHPADLVYEKVDSTLRGNVVAEVDAAVAAADADIAVVAPAFPATGRTTEDGRHLVDGTPLAEADYGVAESDLPTLFAASEYPVAHLDVDTVDAGAAAVAARLADCAADDRPTLVVCDASSDAHLEAIADGTASLDESALYVGSGALAAHVDVPGDPAGDSPGLSTDPRSSGVLGVVGSVNERTLDQLAAVDDEAVVALDPAAAVRDPASAGRAAAESLSALLDWRGRAVVTAATGPEDVTAAARSAAALAEDATAADRSAADRVAAALAAAARATVEDAPPAGLVLTGGDTAGAVLDALDAEEIRLTGESVAAGVPVGALADGPAAGTRVATKAGGFGSERVILNCLDALGR</sequence>
<dbReference type="EMBL" id="CP058909">
    <property type="protein sequence ID" value="QLH80566.1"/>
    <property type="molecule type" value="Genomic_DNA"/>
</dbReference>
<evidence type="ECO:0000256" key="1">
    <source>
        <dbReference type="ARBA" id="ARBA00005715"/>
    </source>
</evidence>
<keyword evidence="3" id="KW-0547">Nucleotide-binding</keyword>
<dbReference type="GO" id="GO:0005524">
    <property type="term" value="F:ATP binding"/>
    <property type="evidence" value="ECO:0007669"/>
    <property type="project" value="UniProtKB-KW"/>
</dbReference>
<evidence type="ECO:0000313" key="10">
    <source>
        <dbReference type="Proteomes" id="UP000509346"/>
    </source>
</evidence>
<dbReference type="InterPro" id="IPR042213">
    <property type="entry name" value="NBD_C_sf"/>
</dbReference>
<proteinExistence type="inferred from homology"/>
<keyword evidence="2" id="KW-0808">Transferase</keyword>
<comment type="similarity">
    <text evidence="1">Belongs to the four-carbon acid sugar kinase family.</text>
</comment>
<name>A0A7D5P4B9_9EURY</name>
<feature type="domain" description="Four-carbon acid sugar kinase nucleotide binding" evidence="8">
    <location>
        <begin position="243"/>
        <end position="412"/>
    </location>
</feature>
<reference evidence="9 10" key="1">
    <citation type="submission" date="2020-07" db="EMBL/GenBank/DDBJ databases">
        <title>Halosimplex litoreum sp. nov. and Halosimplex rubrum sp. nov., isolated from different salt environments.</title>
        <authorList>
            <person name="Cui H."/>
        </authorList>
    </citation>
    <scope>NUCLEOTIDE SEQUENCE [LARGE SCALE GENOMIC DNA]</scope>
    <source>
        <strain evidence="9 10">R2</strain>
    </source>
</reference>
<evidence type="ECO:0000259" key="7">
    <source>
        <dbReference type="Pfam" id="PF07005"/>
    </source>
</evidence>
<dbReference type="Pfam" id="PF07005">
    <property type="entry name" value="SBD_N"/>
    <property type="match status" value="1"/>
</dbReference>
<evidence type="ECO:0000256" key="6">
    <source>
        <dbReference type="ARBA" id="ARBA00023277"/>
    </source>
</evidence>
<dbReference type="GO" id="GO:0016301">
    <property type="term" value="F:kinase activity"/>
    <property type="evidence" value="ECO:0007669"/>
    <property type="project" value="UniProtKB-KW"/>
</dbReference>
<accession>A0A7D5P4B9</accession>
<keyword evidence="4 9" id="KW-0418">Kinase</keyword>
<dbReference type="SUPFAM" id="SSF142764">
    <property type="entry name" value="YgbK-like"/>
    <property type="match status" value="1"/>
</dbReference>
<dbReference type="OrthoDB" id="242658at2157"/>
<evidence type="ECO:0000256" key="3">
    <source>
        <dbReference type="ARBA" id="ARBA00022741"/>
    </source>
</evidence>
<dbReference type="Gene3D" id="3.40.50.10840">
    <property type="entry name" value="Putative sugar-binding, N-terminal domain"/>
    <property type="match status" value="1"/>
</dbReference>
<keyword evidence="10" id="KW-1185">Reference proteome</keyword>
<evidence type="ECO:0000259" key="8">
    <source>
        <dbReference type="Pfam" id="PF17042"/>
    </source>
</evidence>
<protein>
    <submittedName>
        <fullName evidence="9">Four-carbon acid sugar kinase family protein</fullName>
    </submittedName>
</protein>
<dbReference type="InterPro" id="IPR031475">
    <property type="entry name" value="NBD_C"/>
</dbReference>
<dbReference type="Gene3D" id="3.40.980.20">
    <property type="entry name" value="Four-carbon acid sugar kinase, nucleotide binding domain"/>
    <property type="match status" value="1"/>
</dbReference>
<dbReference type="Proteomes" id="UP000509346">
    <property type="component" value="Chromosome"/>
</dbReference>
<dbReference type="KEGG" id="hpel:HZS54_02475"/>
<dbReference type="Pfam" id="PF17042">
    <property type="entry name" value="NBD_C"/>
    <property type="match status" value="1"/>
</dbReference>
<dbReference type="RefSeq" id="WP_179920392.1">
    <property type="nucleotide sequence ID" value="NZ_CP058909.1"/>
</dbReference>
<dbReference type="InterPro" id="IPR010737">
    <property type="entry name" value="4-carb_acid_sugar_kinase_N"/>
</dbReference>